<evidence type="ECO:0008006" key="4">
    <source>
        <dbReference type="Google" id="ProtNLM"/>
    </source>
</evidence>
<name>A0A9R1TA04_9HYME</name>
<sequence>MTRSKKSNLSSIWFNPQLFTIRGAPLKFYLDGYNCCRFYEITKIIEAYGGKLTNPDTSGVFIFCEPSYQSRGQEYDLYDIKYIHDSIIALRPQNLMKYKFERKKIEITGAIDEAGLKYVKKEIENEAEVKSEQDDTVLNQDRNSPKLRTSQIDSNPKIANETQKIDNYSRLKTRVRSRPTKSSSGVRRLNYRLKECVVSLERLEEKKKYQLRNEQLTIKSENAGN</sequence>
<reference evidence="3" key="1">
    <citation type="submission" date="2025-08" db="UniProtKB">
        <authorList>
            <consortium name="RefSeq"/>
        </authorList>
    </citation>
    <scope>IDENTIFICATION</scope>
    <source>
        <strain evidence="3">USDA-PBARC FA_bdor</strain>
        <tissue evidence="3">Whole organism</tissue>
    </source>
</reference>
<dbReference type="KEGG" id="fas:105267897"/>
<organism evidence="2 3">
    <name type="scientific">Fopius arisanus</name>
    <dbReference type="NCBI Taxonomy" id="64838"/>
    <lineage>
        <taxon>Eukaryota</taxon>
        <taxon>Metazoa</taxon>
        <taxon>Ecdysozoa</taxon>
        <taxon>Arthropoda</taxon>
        <taxon>Hexapoda</taxon>
        <taxon>Insecta</taxon>
        <taxon>Pterygota</taxon>
        <taxon>Neoptera</taxon>
        <taxon>Endopterygota</taxon>
        <taxon>Hymenoptera</taxon>
        <taxon>Apocrita</taxon>
        <taxon>Ichneumonoidea</taxon>
        <taxon>Braconidae</taxon>
        <taxon>Opiinae</taxon>
        <taxon>Fopius</taxon>
    </lineage>
</organism>
<gene>
    <name evidence="3" type="primary">LOC105267897</name>
</gene>
<accession>A0A9R1TA04</accession>
<keyword evidence="2" id="KW-1185">Reference proteome</keyword>
<evidence type="ECO:0000313" key="2">
    <source>
        <dbReference type="Proteomes" id="UP000694866"/>
    </source>
</evidence>
<protein>
    <recommendedName>
        <fullName evidence="4">BRCT domain-containing protein</fullName>
    </recommendedName>
</protein>
<evidence type="ECO:0000313" key="3">
    <source>
        <dbReference type="RefSeq" id="XP_011305353.1"/>
    </source>
</evidence>
<dbReference type="Proteomes" id="UP000694866">
    <property type="component" value="Unplaced"/>
</dbReference>
<dbReference type="AlphaFoldDB" id="A0A9R1TA04"/>
<evidence type="ECO:0000256" key="1">
    <source>
        <dbReference type="SAM" id="MobiDB-lite"/>
    </source>
</evidence>
<dbReference type="GeneID" id="105267897"/>
<proteinExistence type="predicted"/>
<feature type="region of interest" description="Disordered" evidence="1">
    <location>
        <begin position="129"/>
        <end position="157"/>
    </location>
</feature>
<dbReference type="RefSeq" id="XP_011305353.1">
    <property type="nucleotide sequence ID" value="XM_011307051.1"/>
</dbReference>
<feature type="compositionally biased region" description="Polar residues" evidence="1">
    <location>
        <begin position="136"/>
        <end position="154"/>
    </location>
</feature>